<gene>
    <name evidence="3" type="ORF">SARC_00477</name>
</gene>
<dbReference type="PANTHER" id="PTHR10663">
    <property type="entry name" value="GUANYL-NUCLEOTIDE EXCHANGE FACTOR"/>
    <property type="match status" value="1"/>
</dbReference>
<sequence length="356" mass="39762">MIYRFRNLVRLVIEQQAHSFTCAAIESLKQNKIAGKNKTGNEGSSDPMLQSSLKHSGVPTHGELDTPTSESAIDSSDGCFVFDDNESYDISRLDLCVDLLLKIGLRLFNIKPLKGLSFLFDHGLCLNDATSVATLFIAEPLLSKTAVGELLGDTNPGCMKVLQALIDTQDYQGKAFVDSLRQFLDIFRLPGEAQKIDRIMEMWAKKYHRQNPGVFQSEDTAYVLAFSTIMLNTDQHNANVLHRMSVADFIKNNRGLDHGADLPDEFLRSIFQNIRQQEIEVQDSNLACLIGISNCVTSMPPNFSLVEAYRILKGEVEVQEISKASGFRKTYGKDKRQIFYFNDLIVVTTLSKSGSS</sequence>
<dbReference type="SUPFAM" id="SSF48425">
    <property type="entry name" value="Sec7 domain"/>
    <property type="match status" value="1"/>
</dbReference>
<evidence type="ECO:0000256" key="1">
    <source>
        <dbReference type="SAM" id="MobiDB-lite"/>
    </source>
</evidence>
<protein>
    <recommendedName>
        <fullName evidence="2">SEC7 domain-containing protein</fullName>
    </recommendedName>
</protein>
<evidence type="ECO:0000313" key="4">
    <source>
        <dbReference type="Proteomes" id="UP000054560"/>
    </source>
</evidence>
<dbReference type="InterPro" id="IPR000904">
    <property type="entry name" value="Sec7_dom"/>
</dbReference>
<dbReference type="Pfam" id="PF01369">
    <property type="entry name" value="Sec7"/>
    <property type="match status" value="1"/>
</dbReference>
<dbReference type="eggNOG" id="KOG0929">
    <property type="taxonomic scope" value="Eukaryota"/>
</dbReference>
<dbReference type="AlphaFoldDB" id="A0A0L0GEE3"/>
<evidence type="ECO:0000259" key="2">
    <source>
        <dbReference type="PROSITE" id="PS50190"/>
    </source>
</evidence>
<feature type="compositionally biased region" description="Polar residues" evidence="1">
    <location>
        <begin position="38"/>
        <end position="54"/>
    </location>
</feature>
<dbReference type="FunFam" id="1.10.1000.11:FF:000002">
    <property type="entry name" value="Cytohesin 1"/>
    <property type="match status" value="1"/>
</dbReference>
<dbReference type="PANTHER" id="PTHR10663:SF375">
    <property type="entry name" value="LD29171P"/>
    <property type="match status" value="1"/>
</dbReference>
<name>A0A0L0GEE3_9EUKA</name>
<dbReference type="GeneID" id="25900981"/>
<dbReference type="GO" id="GO:0005085">
    <property type="term" value="F:guanyl-nucleotide exchange factor activity"/>
    <property type="evidence" value="ECO:0007669"/>
    <property type="project" value="InterPro"/>
</dbReference>
<organism evidence="3 4">
    <name type="scientific">Sphaeroforma arctica JP610</name>
    <dbReference type="NCBI Taxonomy" id="667725"/>
    <lineage>
        <taxon>Eukaryota</taxon>
        <taxon>Ichthyosporea</taxon>
        <taxon>Ichthyophonida</taxon>
        <taxon>Sphaeroforma</taxon>
    </lineage>
</organism>
<dbReference type="InterPro" id="IPR035999">
    <property type="entry name" value="Sec7_dom_sf"/>
</dbReference>
<dbReference type="Gene3D" id="1.10.220.20">
    <property type="match status" value="1"/>
</dbReference>
<reference evidence="3 4" key="1">
    <citation type="submission" date="2011-02" db="EMBL/GenBank/DDBJ databases">
        <title>The Genome Sequence of Sphaeroforma arctica JP610.</title>
        <authorList>
            <consortium name="The Broad Institute Genome Sequencing Platform"/>
            <person name="Russ C."/>
            <person name="Cuomo C."/>
            <person name="Young S.K."/>
            <person name="Zeng Q."/>
            <person name="Gargeya S."/>
            <person name="Alvarado L."/>
            <person name="Berlin A."/>
            <person name="Chapman S.B."/>
            <person name="Chen Z."/>
            <person name="Freedman E."/>
            <person name="Gellesch M."/>
            <person name="Goldberg J."/>
            <person name="Griggs A."/>
            <person name="Gujja S."/>
            <person name="Heilman E."/>
            <person name="Heiman D."/>
            <person name="Howarth C."/>
            <person name="Mehta T."/>
            <person name="Neiman D."/>
            <person name="Pearson M."/>
            <person name="Roberts A."/>
            <person name="Saif S."/>
            <person name="Shea T."/>
            <person name="Shenoy N."/>
            <person name="Sisk P."/>
            <person name="Stolte C."/>
            <person name="Sykes S."/>
            <person name="White J."/>
            <person name="Yandava C."/>
            <person name="Burger G."/>
            <person name="Gray M.W."/>
            <person name="Holland P.W.H."/>
            <person name="King N."/>
            <person name="Lang F.B.F."/>
            <person name="Roger A.J."/>
            <person name="Ruiz-Trillo I."/>
            <person name="Haas B."/>
            <person name="Nusbaum C."/>
            <person name="Birren B."/>
        </authorList>
    </citation>
    <scope>NUCLEOTIDE SEQUENCE [LARGE SCALE GENOMIC DNA]</scope>
    <source>
        <strain evidence="3 4">JP610</strain>
    </source>
</reference>
<dbReference type="Gene3D" id="1.10.1000.11">
    <property type="entry name" value="Arf Nucleotide-binding Site Opener,domain 2"/>
    <property type="match status" value="1"/>
</dbReference>
<dbReference type="SMART" id="SM00222">
    <property type="entry name" value="Sec7"/>
    <property type="match status" value="1"/>
</dbReference>
<feature type="region of interest" description="Disordered" evidence="1">
    <location>
        <begin position="36"/>
        <end position="72"/>
    </location>
</feature>
<feature type="domain" description="SEC7" evidence="2">
    <location>
        <begin position="100"/>
        <end position="277"/>
    </location>
</feature>
<dbReference type="InterPro" id="IPR023394">
    <property type="entry name" value="Sec7_C_sf"/>
</dbReference>
<dbReference type="OrthoDB" id="430364at2759"/>
<proteinExistence type="predicted"/>
<dbReference type="RefSeq" id="XP_014161287.1">
    <property type="nucleotide sequence ID" value="XM_014305812.1"/>
</dbReference>
<dbReference type="PROSITE" id="PS50190">
    <property type="entry name" value="SEC7"/>
    <property type="match status" value="1"/>
</dbReference>
<dbReference type="Proteomes" id="UP000054560">
    <property type="component" value="Unassembled WGS sequence"/>
</dbReference>
<keyword evidence="4" id="KW-1185">Reference proteome</keyword>
<dbReference type="CDD" id="cd00171">
    <property type="entry name" value="Sec7"/>
    <property type="match status" value="1"/>
</dbReference>
<accession>A0A0L0GEE3</accession>
<dbReference type="GO" id="GO:0032012">
    <property type="term" value="P:regulation of ARF protein signal transduction"/>
    <property type="evidence" value="ECO:0007669"/>
    <property type="project" value="InterPro"/>
</dbReference>
<dbReference type="EMBL" id="KQ241611">
    <property type="protein sequence ID" value="KNC87385.1"/>
    <property type="molecule type" value="Genomic_DNA"/>
</dbReference>
<evidence type="ECO:0000313" key="3">
    <source>
        <dbReference type="EMBL" id="KNC87385.1"/>
    </source>
</evidence>
<dbReference type="STRING" id="667725.A0A0L0GEE3"/>